<reference evidence="3" key="1">
    <citation type="submission" date="2019-06" db="EMBL/GenBank/DDBJ databases">
        <title>The complete genome of Emcibacter congregatus ZYLT.</title>
        <authorList>
            <person name="Zhao Z."/>
        </authorList>
    </citation>
    <scope>NUCLEOTIDE SEQUENCE [LARGE SCALE GENOMIC DNA]</scope>
    <source>
        <strain evidence="3">MCCC 1A06723</strain>
    </source>
</reference>
<keyword evidence="3" id="KW-1185">Reference proteome</keyword>
<organism evidence="2 3">
    <name type="scientific">Emcibacter nanhaiensis</name>
    <dbReference type="NCBI Taxonomy" id="1505037"/>
    <lineage>
        <taxon>Bacteria</taxon>
        <taxon>Pseudomonadati</taxon>
        <taxon>Pseudomonadota</taxon>
        <taxon>Alphaproteobacteria</taxon>
        <taxon>Emcibacterales</taxon>
        <taxon>Emcibacteraceae</taxon>
        <taxon>Emcibacter</taxon>
    </lineage>
</organism>
<dbReference type="Proteomes" id="UP000319148">
    <property type="component" value="Unassembled WGS sequence"/>
</dbReference>
<gene>
    <name evidence="2" type="ORF">FIV46_00400</name>
</gene>
<dbReference type="AlphaFoldDB" id="A0A501PR23"/>
<protein>
    <submittedName>
        <fullName evidence="2">Uncharacterized protein</fullName>
    </submittedName>
</protein>
<sequence length="60" mass="6719">MGDWAFLYYAVAVAVILFFSLGYLFITTVQCSIADTNGYFVKTYLISLALLLVNGYFCLT</sequence>
<name>A0A501PR23_9PROT</name>
<evidence type="ECO:0000313" key="3">
    <source>
        <dbReference type="Proteomes" id="UP000319148"/>
    </source>
</evidence>
<accession>A0A501PR23</accession>
<keyword evidence="1" id="KW-1133">Transmembrane helix</keyword>
<proteinExistence type="predicted"/>
<comment type="caution">
    <text evidence="2">The sequence shown here is derived from an EMBL/GenBank/DDBJ whole genome shotgun (WGS) entry which is preliminary data.</text>
</comment>
<keyword evidence="1" id="KW-0812">Transmembrane</keyword>
<dbReference type="EMBL" id="VFIY01000004">
    <property type="protein sequence ID" value="TPD62577.1"/>
    <property type="molecule type" value="Genomic_DNA"/>
</dbReference>
<feature type="transmembrane region" description="Helical" evidence="1">
    <location>
        <begin position="6"/>
        <end position="26"/>
    </location>
</feature>
<keyword evidence="1" id="KW-0472">Membrane</keyword>
<feature type="transmembrane region" description="Helical" evidence="1">
    <location>
        <begin position="38"/>
        <end position="57"/>
    </location>
</feature>
<evidence type="ECO:0000313" key="2">
    <source>
        <dbReference type="EMBL" id="TPD62577.1"/>
    </source>
</evidence>
<evidence type="ECO:0000256" key="1">
    <source>
        <dbReference type="SAM" id="Phobius"/>
    </source>
</evidence>